<dbReference type="Gene3D" id="3.30.1360.40">
    <property type="match status" value="1"/>
</dbReference>
<dbReference type="GO" id="GO:0002184">
    <property type="term" value="P:cytoplasmic translational termination"/>
    <property type="evidence" value="ECO:0007669"/>
    <property type="project" value="TreeGrafter"/>
</dbReference>
<reference evidence="8 9" key="1">
    <citation type="submission" date="2018-02" db="EMBL/GenBank/DDBJ databases">
        <title>Insights into the biology of acidophilic members of the Acidiferrobacteraceae family derived from comparative genomic analyses.</title>
        <authorList>
            <person name="Issotta F."/>
            <person name="Thyssen C."/>
            <person name="Mena C."/>
            <person name="Moya A."/>
            <person name="Bellenberg S."/>
            <person name="Sproer C."/>
            <person name="Covarrubias P.C."/>
            <person name="Sand W."/>
            <person name="Quatrini R."/>
            <person name="Vera M."/>
        </authorList>
    </citation>
    <scope>NUCLEOTIDE SEQUENCE [LARGE SCALE GENOMIC DNA]</scope>
    <source>
        <strain evidence="9">m-1</strain>
    </source>
</reference>
<name>A0A368HM41_9GAMM</name>
<dbReference type="GO" id="GO:0005829">
    <property type="term" value="C:cytosol"/>
    <property type="evidence" value="ECO:0007669"/>
    <property type="project" value="GOC"/>
</dbReference>
<organism evidence="8 9">
    <name type="scientific">Acidiferrobacter thiooxydans</name>
    <dbReference type="NCBI Taxonomy" id="163359"/>
    <lineage>
        <taxon>Bacteria</taxon>
        <taxon>Pseudomonadati</taxon>
        <taxon>Pseudomonadota</taxon>
        <taxon>Gammaproteobacteria</taxon>
        <taxon>Acidiferrobacterales</taxon>
        <taxon>Acidiferrobacteraceae</taxon>
        <taxon>Acidiferrobacter</taxon>
    </lineage>
</organism>
<dbReference type="Proteomes" id="UP000253250">
    <property type="component" value="Unassembled WGS sequence"/>
</dbReference>
<evidence type="ECO:0000256" key="1">
    <source>
        <dbReference type="ARBA" id="ARBA00004496"/>
    </source>
</evidence>
<dbReference type="FunFam" id="1.10.132.20:FF:000001">
    <property type="entry name" value="Ribosome-recycling factor"/>
    <property type="match status" value="1"/>
</dbReference>
<dbReference type="Pfam" id="PF01765">
    <property type="entry name" value="RRF"/>
    <property type="match status" value="1"/>
</dbReference>
<sequence>MSEDLKKDVQARMAKSVEALKAELGRIRTGRANTALLDHVMVDYYGTKTALPKVANVTVADARNLVVSPWEKGMVAAIERAILESGLGFNPVTSGMTIRIPMPPLTEERRRDLGKVARSEGENAKIAVRNIRRDTNNHLKDQVKKKLLSEDEEKRLVEAVQKATDQFIAEIDKLVAAKERDILEI</sequence>
<dbReference type="SUPFAM" id="SSF55194">
    <property type="entry name" value="Ribosome recycling factor, RRF"/>
    <property type="match status" value="1"/>
</dbReference>
<keyword evidence="9" id="KW-1185">Reference proteome</keyword>
<evidence type="ECO:0000256" key="4">
    <source>
        <dbReference type="ARBA" id="ARBA00022917"/>
    </source>
</evidence>
<dbReference type="HAMAP" id="MF_00040">
    <property type="entry name" value="RRF"/>
    <property type="match status" value="1"/>
</dbReference>
<keyword evidence="3 6" id="KW-0963">Cytoplasm</keyword>
<accession>A0A368HM41</accession>
<dbReference type="InterPro" id="IPR036191">
    <property type="entry name" value="RRF_sf"/>
</dbReference>
<comment type="caution">
    <text evidence="8">The sequence shown here is derived from an EMBL/GenBank/DDBJ whole genome shotgun (WGS) entry which is preliminary data.</text>
</comment>
<dbReference type="OrthoDB" id="9804006at2"/>
<dbReference type="CDD" id="cd00520">
    <property type="entry name" value="RRF"/>
    <property type="match status" value="1"/>
</dbReference>
<dbReference type="EMBL" id="PSYR01000001">
    <property type="protein sequence ID" value="RCN59207.1"/>
    <property type="molecule type" value="Genomic_DNA"/>
</dbReference>
<protein>
    <recommendedName>
        <fullName evidence="6">Ribosome-recycling factor</fullName>
        <shortName evidence="6">RRF</shortName>
    </recommendedName>
    <alternativeName>
        <fullName evidence="6">Ribosome-releasing factor</fullName>
    </alternativeName>
</protein>
<dbReference type="PANTHER" id="PTHR20982">
    <property type="entry name" value="RIBOSOME RECYCLING FACTOR"/>
    <property type="match status" value="1"/>
</dbReference>
<dbReference type="PANTHER" id="PTHR20982:SF3">
    <property type="entry name" value="MITOCHONDRIAL RIBOSOME RECYCLING FACTOR PSEUDO 1"/>
    <property type="match status" value="1"/>
</dbReference>
<evidence type="ECO:0000256" key="3">
    <source>
        <dbReference type="ARBA" id="ARBA00022490"/>
    </source>
</evidence>
<dbReference type="RefSeq" id="WP_114282556.1">
    <property type="nucleotide sequence ID" value="NZ_CP080624.1"/>
</dbReference>
<evidence type="ECO:0000256" key="6">
    <source>
        <dbReference type="HAMAP-Rule" id="MF_00040"/>
    </source>
</evidence>
<evidence type="ECO:0000256" key="2">
    <source>
        <dbReference type="ARBA" id="ARBA00005912"/>
    </source>
</evidence>
<dbReference type="AlphaFoldDB" id="A0A368HM41"/>
<evidence type="ECO:0000256" key="5">
    <source>
        <dbReference type="ARBA" id="ARBA00025050"/>
    </source>
</evidence>
<proteinExistence type="inferred from homology"/>
<dbReference type="InterPro" id="IPR002661">
    <property type="entry name" value="Ribosome_recyc_fac"/>
</dbReference>
<comment type="subcellular location">
    <subcellularLocation>
        <location evidence="1 6">Cytoplasm</location>
    </subcellularLocation>
</comment>
<dbReference type="InterPro" id="IPR023584">
    <property type="entry name" value="Ribosome_recyc_fac_dom"/>
</dbReference>
<dbReference type="NCBIfam" id="TIGR00496">
    <property type="entry name" value="frr"/>
    <property type="match status" value="1"/>
</dbReference>
<comment type="similarity">
    <text evidence="2 6">Belongs to the RRF family.</text>
</comment>
<evidence type="ECO:0000313" key="8">
    <source>
        <dbReference type="EMBL" id="RCN59207.1"/>
    </source>
</evidence>
<keyword evidence="4 6" id="KW-0648">Protein biosynthesis</keyword>
<dbReference type="FunFam" id="3.30.1360.40:FF:000001">
    <property type="entry name" value="Ribosome-recycling factor"/>
    <property type="match status" value="1"/>
</dbReference>
<feature type="domain" description="Ribosome recycling factor" evidence="7">
    <location>
        <begin position="20"/>
        <end position="183"/>
    </location>
</feature>
<dbReference type="GO" id="GO:0043023">
    <property type="term" value="F:ribosomal large subunit binding"/>
    <property type="evidence" value="ECO:0007669"/>
    <property type="project" value="TreeGrafter"/>
</dbReference>
<evidence type="ECO:0000313" key="9">
    <source>
        <dbReference type="Proteomes" id="UP000253250"/>
    </source>
</evidence>
<evidence type="ECO:0000259" key="7">
    <source>
        <dbReference type="Pfam" id="PF01765"/>
    </source>
</evidence>
<dbReference type="Gene3D" id="1.10.132.20">
    <property type="entry name" value="Ribosome-recycling factor"/>
    <property type="match status" value="1"/>
</dbReference>
<gene>
    <name evidence="6" type="primary">frr</name>
    <name evidence="8" type="ORF">C4900_05695</name>
</gene>
<comment type="function">
    <text evidence="5 6">Responsible for the release of ribosomes from messenger RNA at the termination of protein biosynthesis. May increase the efficiency of translation by recycling ribosomes from one round of translation to another.</text>
</comment>